<dbReference type="Proteomes" id="UP001142592">
    <property type="component" value="Unassembled WGS sequence"/>
</dbReference>
<name>A0A9X3IA44_9SPHI</name>
<proteinExistence type="predicted"/>
<evidence type="ECO:0000313" key="2">
    <source>
        <dbReference type="Proteomes" id="UP001142592"/>
    </source>
</evidence>
<dbReference type="AlphaFoldDB" id="A0A9X3IA44"/>
<sequence length="166" mass="18471">MAYKYTLGGIDLSTIGVYVESGSNDFLKLPDLKEPYKVDWAEMNGIEVDLADPKFKEKEITLNLAIHATSETQFWANYNAFLNLLRSPGTKRLFVGDLGRSFFVYYSKMNNYQRLSPVAGQSKIGAKYSVTFIEPIPSLLKPFAFLTKKGGGYLLTTSGSLLNTAT</sequence>
<keyword evidence="2" id="KW-1185">Reference proteome</keyword>
<evidence type="ECO:0008006" key="3">
    <source>
        <dbReference type="Google" id="ProtNLM"/>
    </source>
</evidence>
<dbReference type="RefSeq" id="WP_010599541.1">
    <property type="nucleotide sequence ID" value="NZ_JAPJUH010000005.1"/>
</dbReference>
<organism evidence="1 2">
    <name type="scientific">Pedobacter agri</name>
    <dbReference type="NCBI Taxonomy" id="454586"/>
    <lineage>
        <taxon>Bacteria</taxon>
        <taxon>Pseudomonadati</taxon>
        <taxon>Bacteroidota</taxon>
        <taxon>Sphingobacteriia</taxon>
        <taxon>Sphingobacteriales</taxon>
        <taxon>Sphingobacteriaceae</taxon>
        <taxon>Pedobacter</taxon>
    </lineage>
</organism>
<reference evidence="1" key="1">
    <citation type="submission" date="2022-11" db="EMBL/GenBank/DDBJ databases">
        <authorList>
            <person name="Graham C."/>
            <person name="Newman J.D."/>
        </authorList>
    </citation>
    <scope>NUCLEOTIDE SEQUENCE</scope>
    <source>
        <strain evidence="1">DSM 19486</strain>
    </source>
</reference>
<dbReference type="EMBL" id="JAPJUH010000005">
    <property type="protein sequence ID" value="MCX3266532.1"/>
    <property type="molecule type" value="Genomic_DNA"/>
</dbReference>
<comment type="caution">
    <text evidence="1">The sequence shown here is derived from an EMBL/GenBank/DDBJ whole genome shotgun (WGS) entry which is preliminary data.</text>
</comment>
<gene>
    <name evidence="1" type="ORF">OQZ29_17370</name>
</gene>
<accession>A0A9X3IA44</accession>
<protein>
    <recommendedName>
        <fullName evidence="3">Phage tail protein</fullName>
    </recommendedName>
</protein>
<evidence type="ECO:0000313" key="1">
    <source>
        <dbReference type="EMBL" id="MCX3266532.1"/>
    </source>
</evidence>